<evidence type="ECO:0000313" key="1">
    <source>
        <dbReference type="EMBL" id="GAO29464.1"/>
    </source>
</evidence>
<dbReference type="AlphaFoldDB" id="A0A0E9LW55"/>
<dbReference type="SUPFAM" id="SSF48452">
    <property type="entry name" value="TPR-like"/>
    <property type="match status" value="1"/>
</dbReference>
<protein>
    <submittedName>
        <fullName evidence="1">Outer membrane protein</fullName>
    </submittedName>
</protein>
<organism evidence="1 2">
    <name type="scientific">Geofilum rubicundum JCM 15548</name>
    <dbReference type="NCBI Taxonomy" id="1236989"/>
    <lineage>
        <taxon>Bacteria</taxon>
        <taxon>Pseudomonadati</taxon>
        <taxon>Bacteroidota</taxon>
        <taxon>Bacteroidia</taxon>
        <taxon>Marinilabiliales</taxon>
        <taxon>Marinilabiliaceae</taxon>
        <taxon>Geofilum</taxon>
    </lineage>
</organism>
<reference evidence="1 2" key="1">
    <citation type="journal article" date="2015" name="Microbes Environ.">
        <title>Distribution and evolution of nitrogen fixation genes in the phylum bacteroidetes.</title>
        <authorList>
            <person name="Inoue J."/>
            <person name="Oshima K."/>
            <person name="Suda W."/>
            <person name="Sakamoto M."/>
            <person name="Iino T."/>
            <person name="Noda S."/>
            <person name="Hongoh Y."/>
            <person name="Hattori M."/>
            <person name="Ohkuma M."/>
        </authorList>
    </citation>
    <scope>NUCLEOTIDE SEQUENCE [LARGE SCALE GENOMIC DNA]</scope>
    <source>
        <strain evidence="1">JCM 15548</strain>
    </source>
</reference>
<dbReference type="EMBL" id="BAZW01000009">
    <property type="protein sequence ID" value="GAO29464.1"/>
    <property type="molecule type" value="Genomic_DNA"/>
</dbReference>
<dbReference type="InterPro" id="IPR011990">
    <property type="entry name" value="TPR-like_helical_dom_sf"/>
</dbReference>
<evidence type="ECO:0000313" key="2">
    <source>
        <dbReference type="Proteomes" id="UP000032900"/>
    </source>
</evidence>
<keyword evidence="2" id="KW-1185">Reference proteome</keyword>
<dbReference type="STRING" id="1236989.JCM15548_11652"/>
<dbReference type="Proteomes" id="UP000032900">
    <property type="component" value="Unassembled WGS sequence"/>
</dbReference>
<dbReference type="Gene3D" id="1.25.40.390">
    <property type="match status" value="1"/>
</dbReference>
<accession>A0A0E9LW55</accession>
<proteinExistence type="predicted"/>
<gene>
    <name evidence="1" type="ORF">JCM15548_11652</name>
</gene>
<comment type="caution">
    <text evidence="1">The sequence shown here is derived from an EMBL/GenBank/DDBJ whole genome shotgun (WGS) entry which is preliminary data.</text>
</comment>
<sequence length="116" mass="13030">MLAAVSSVGIGSCSDDFLKEEITTSYSLQHFETEEGLNDLAVSLYGNIRYHFAYEWAYGFTNYGTDEFSSGTDLTSEMWNTYDSRLAPYVSGAANKNYPSPDHLWDQMYFGINSAI</sequence>
<name>A0A0E9LW55_9BACT</name>